<dbReference type="Proteomes" id="UP000490939">
    <property type="component" value="Unassembled WGS sequence"/>
</dbReference>
<feature type="compositionally biased region" description="Low complexity" evidence="1">
    <location>
        <begin position="365"/>
        <end position="385"/>
    </location>
</feature>
<dbReference type="AlphaFoldDB" id="A0A8H3Z8N9"/>
<comment type="caution">
    <text evidence="2">The sequence shown here is derived from an EMBL/GenBank/DDBJ whole genome shotgun (WGS) entry which is preliminary data.</text>
</comment>
<proteinExistence type="predicted"/>
<name>A0A8H3Z8N9_VENIN</name>
<evidence type="ECO:0000313" key="2">
    <source>
        <dbReference type="EMBL" id="KAE9990220.1"/>
    </source>
</evidence>
<gene>
    <name evidence="2" type="ORF">EG327_001692</name>
</gene>
<accession>A0A8H3Z8N9</accession>
<evidence type="ECO:0000256" key="1">
    <source>
        <dbReference type="SAM" id="MobiDB-lite"/>
    </source>
</evidence>
<feature type="region of interest" description="Disordered" evidence="1">
    <location>
        <begin position="329"/>
        <end position="442"/>
    </location>
</feature>
<reference evidence="2 3" key="1">
    <citation type="submission" date="2019-07" db="EMBL/GenBank/DDBJ databases">
        <title>Venturia inaequalis Genome Resource.</title>
        <authorList>
            <person name="Lichtner F.J."/>
        </authorList>
    </citation>
    <scope>NUCLEOTIDE SEQUENCE [LARGE SCALE GENOMIC DNA]</scope>
    <source>
        <strain evidence="2 3">DMI_063113</strain>
    </source>
</reference>
<feature type="compositionally biased region" description="Low complexity" evidence="1">
    <location>
        <begin position="412"/>
        <end position="435"/>
    </location>
</feature>
<keyword evidence="3" id="KW-1185">Reference proteome</keyword>
<feature type="compositionally biased region" description="Basic residues" evidence="1">
    <location>
        <begin position="350"/>
        <end position="364"/>
    </location>
</feature>
<organism evidence="2 3">
    <name type="scientific">Venturia inaequalis</name>
    <name type="common">Apple scab fungus</name>
    <dbReference type="NCBI Taxonomy" id="5025"/>
    <lineage>
        <taxon>Eukaryota</taxon>
        <taxon>Fungi</taxon>
        <taxon>Dikarya</taxon>
        <taxon>Ascomycota</taxon>
        <taxon>Pezizomycotina</taxon>
        <taxon>Dothideomycetes</taxon>
        <taxon>Pleosporomycetidae</taxon>
        <taxon>Venturiales</taxon>
        <taxon>Venturiaceae</taxon>
        <taxon>Venturia</taxon>
    </lineage>
</organism>
<protein>
    <submittedName>
        <fullName evidence="2">Uncharacterized protein</fullName>
    </submittedName>
</protein>
<dbReference type="EMBL" id="WNWR01000147">
    <property type="protein sequence ID" value="KAE9990220.1"/>
    <property type="molecule type" value="Genomic_DNA"/>
</dbReference>
<sequence>MFFWNSDNLATSNIFVWINTLAQLYYISTQIAPLNTRSTTSILTHIVAKTFAGIGVLDLLHNTSAAYYVGVPPNTLVKVATGLGFAAMASVSDWIFGGCLVWDLAGLAAGQGIMDGKGWGQLLGAYAVGTAAIVGAKNWAKISEAPSSILSIGYEIRSTCDVLIELHNVLKRQQVERISSMSPSAFEELQVAVGKCDEIIYEVARAVLVAHERIPSVPIIDGLLVISIQERVKWPLFQMRLPALIPQLSAAKMDIILHVLVQQIRCERSGQIPSGIFAAVSPQQREEVIAQLWNQQSERHNENQFSNFGAPFGRNSQILGISGSLQDLNEEAMSPNGSELSEEEVEVPPKRGRSIFKRIAKHLSKPSSKAESRSPSTSSPSKRSPYTWERPQLASLITLDRSLDRSHSSARSTSDLSAGSAKSSSSSSSSSAPTSQPVNPAAPPRLRLLAITNPYPLVQANRGIASSSWQHGPTMSAKHGIELEWAAVKGKEEKDEWEQGSGTEERRLGKEMLLNQLESKAAMHSHNALAPSVTVEMLVSRWTTVPRRDAGVGPKPDSIAGPSAREGAILGKDPRLMLMMRSETAPLRSPQMNMSVARQLTC</sequence>
<evidence type="ECO:0000313" key="3">
    <source>
        <dbReference type="Proteomes" id="UP000490939"/>
    </source>
</evidence>